<keyword evidence="3" id="KW-1185">Reference proteome</keyword>
<dbReference type="Proteomes" id="UP001500167">
    <property type="component" value="Unassembled WGS sequence"/>
</dbReference>
<keyword evidence="1" id="KW-0812">Transmembrane</keyword>
<organism evidence="2 3">
    <name type="scientific">Sphingobacterium ginsenosidimutans</name>
    <dbReference type="NCBI Taxonomy" id="687845"/>
    <lineage>
        <taxon>Bacteria</taxon>
        <taxon>Pseudomonadati</taxon>
        <taxon>Bacteroidota</taxon>
        <taxon>Sphingobacteriia</taxon>
        <taxon>Sphingobacteriales</taxon>
        <taxon>Sphingobacteriaceae</taxon>
        <taxon>Sphingobacterium</taxon>
    </lineage>
</organism>
<reference evidence="3" key="1">
    <citation type="journal article" date="2019" name="Int. J. Syst. Evol. Microbiol.">
        <title>The Global Catalogue of Microorganisms (GCM) 10K type strain sequencing project: providing services to taxonomists for standard genome sequencing and annotation.</title>
        <authorList>
            <consortium name="The Broad Institute Genomics Platform"/>
            <consortium name="The Broad Institute Genome Sequencing Center for Infectious Disease"/>
            <person name="Wu L."/>
            <person name="Ma J."/>
        </authorList>
    </citation>
    <scope>NUCLEOTIDE SEQUENCE [LARGE SCALE GENOMIC DNA]</scope>
    <source>
        <strain evidence="3">JCM 16722</strain>
    </source>
</reference>
<name>A0ABP8AAD5_9SPHI</name>
<evidence type="ECO:0000313" key="2">
    <source>
        <dbReference type="EMBL" id="GAA4180749.1"/>
    </source>
</evidence>
<feature type="transmembrane region" description="Helical" evidence="1">
    <location>
        <begin position="6"/>
        <end position="27"/>
    </location>
</feature>
<evidence type="ECO:0000313" key="3">
    <source>
        <dbReference type="Proteomes" id="UP001500167"/>
    </source>
</evidence>
<accession>A0ABP8AAD5</accession>
<protein>
    <submittedName>
        <fullName evidence="2">Uncharacterized protein</fullName>
    </submittedName>
</protein>
<proteinExistence type="predicted"/>
<keyword evidence="1" id="KW-1133">Transmembrane helix</keyword>
<evidence type="ECO:0000256" key="1">
    <source>
        <dbReference type="SAM" id="Phobius"/>
    </source>
</evidence>
<gene>
    <name evidence="2" type="ORF">GCM10022218_35460</name>
</gene>
<dbReference type="EMBL" id="BAAAZK010000007">
    <property type="protein sequence ID" value="GAA4180749.1"/>
    <property type="molecule type" value="Genomic_DNA"/>
</dbReference>
<comment type="caution">
    <text evidence="2">The sequence shown here is derived from an EMBL/GenBank/DDBJ whole genome shotgun (WGS) entry which is preliminary data.</text>
</comment>
<sequence length="83" mass="9763">MYIDTILIYMKTIFAFLVFLLFAYALFTPSNKLLGRWVLDFALTENNSLVPLDHPYPERDKMKIYANVCFKGLTFNAKKIQYV</sequence>
<keyword evidence="1" id="KW-0472">Membrane</keyword>